<evidence type="ECO:0000313" key="2">
    <source>
        <dbReference type="EMBL" id="PZO43672.1"/>
    </source>
</evidence>
<dbReference type="AlphaFoldDB" id="A0A2W4WGU6"/>
<dbReference type="EMBL" id="QBMP01000398">
    <property type="protein sequence ID" value="PZO43672.1"/>
    <property type="molecule type" value="Genomic_DNA"/>
</dbReference>
<sequence length="116" mass="13310">MAIALYMDVHIPQAITDQLRRRGVDVLTAFDDNAQELLDDQLLLRTTQLNRVLFTQDIQFRVLAETWQAEGKQFFGLIFGHQLGGTIGQYVTDLELIAKVSEPEEWINAVEYVPFK</sequence>
<comment type="caution">
    <text evidence="2">The sequence shown here is derived from an EMBL/GenBank/DDBJ whole genome shotgun (WGS) entry which is preliminary data.</text>
</comment>
<evidence type="ECO:0000259" key="1">
    <source>
        <dbReference type="Pfam" id="PF18480"/>
    </source>
</evidence>
<feature type="domain" description="DUF5615" evidence="1">
    <location>
        <begin position="5"/>
        <end position="64"/>
    </location>
</feature>
<dbReference type="InterPro" id="IPR041049">
    <property type="entry name" value="DUF5615"/>
</dbReference>
<reference evidence="3" key="1">
    <citation type="submission" date="2018-04" db="EMBL/GenBank/DDBJ databases">
        <authorList>
            <person name="Cornet L."/>
        </authorList>
    </citation>
    <scope>NUCLEOTIDE SEQUENCE [LARGE SCALE GENOMIC DNA]</scope>
</reference>
<organism evidence="2 3">
    <name type="scientific">Phormidesmis priestleyi</name>
    <dbReference type="NCBI Taxonomy" id="268141"/>
    <lineage>
        <taxon>Bacteria</taxon>
        <taxon>Bacillati</taxon>
        <taxon>Cyanobacteriota</taxon>
        <taxon>Cyanophyceae</taxon>
        <taxon>Leptolyngbyales</taxon>
        <taxon>Leptolyngbyaceae</taxon>
        <taxon>Phormidesmis</taxon>
    </lineage>
</organism>
<protein>
    <recommendedName>
        <fullName evidence="1">DUF5615 domain-containing protein</fullName>
    </recommendedName>
</protein>
<name>A0A2W4WGU6_9CYAN</name>
<accession>A0A2W4WGU6</accession>
<gene>
    <name evidence="2" type="ORF">DCF15_22430</name>
</gene>
<evidence type="ECO:0000313" key="3">
    <source>
        <dbReference type="Proteomes" id="UP000249794"/>
    </source>
</evidence>
<proteinExistence type="predicted"/>
<reference evidence="2 3" key="2">
    <citation type="submission" date="2018-06" db="EMBL/GenBank/DDBJ databases">
        <title>Metagenomic assembly of (sub)arctic Cyanobacteria and their associated microbiome from non-axenic cultures.</title>
        <authorList>
            <person name="Baurain D."/>
        </authorList>
    </citation>
    <scope>NUCLEOTIDE SEQUENCE [LARGE SCALE GENOMIC DNA]</scope>
    <source>
        <strain evidence="2">ULC027bin1</strain>
    </source>
</reference>
<dbReference type="Pfam" id="PF18480">
    <property type="entry name" value="DUF5615"/>
    <property type="match status" value="1"/>
</dbReference>
<dbReference type="Proteomes" id="UP000249794">
    <property type="component" value="Unassembled WGS sequence"/>
</dbReference>